<reference evidence="3 4" key="1">
    <citation type="submission" date="2018-08" db="EMBL/GenBank/DDBJ databases">
        <title>A genome reference for cultivated species of the human gut microbiota.</title>
        <authorList>
            <person name="Zou Y."/>
            <person name="Xue W."/>
            <person name="Luo G."/>
        </authorList>
    </citation>
    <scope>NUCLEOTIDE SEQUENCE [LARGE SCALE GENOMIC DNA]</scope>
    <source>
        <strain evidence="3 4">AF22-21</strain>
    </source>
</reference>
<evidence type="ECO:0008006" key="5">
    <source>
        <dbReference type="Google" id="ProtNLM"/>
    </source>
</evidence>
<accession>A0A3R5YV39</accession>
<feature type="compositionally biased region" description="Low complexity" evidence="1">
    <location>
        <begin position="34"/>
        <end position="58"/>
    </location>
</feature>
<protein>
    <recommendedName>
        <fullName evidence="5">Ubiquinone biosynthesis protein</fullName>
    </recommendedName>
</protein>
<evidence type="ECO:0000256" key="2">
    <source>
        <dbReference type="SAM" id="SignalP"/>
    </source>
</evidence>
<evidence type="ECO:0000313" key="3">
    <source>
        <dbReference type="EMBL" id="RGS43638.1"/>
    </source>
</evidence>
<evidence type="ECO:0000313" key="4">
    <source>
        <dbReference type="Proteomes" id="UP000283295"/>
    </source>
</evidence>
<feature type="signal peptide" evidence="2">
    <location>
        <begin position="1"/>
        <end position="28"/>
    </location>
</feature>
<dbReference type="PROSITE" id="PS51257">
    <property type="entry name" value="PROKAR_LIPOPROTEIN"/>
    <property type="match status" value="1"/>
</dbReference>
<gene>
    <name evidence="3" type="ORF">DWX94_03450</name>
</gene>
<proteinExistence type="predicted"/>
<name>A0A3R5YV39_9FIRM</name>
<sequence length="194" mass="20674">MKKFTKKYPDPKRILLTAGMALTMIAFCGCGNSSDAGTTGSSSSSSTTQTSNANSETSSEAEKDNTGSGDDKGIIGGAADAVKDVTDGVADGVKDVADGVENTVSGAFGSFDDAQDWFMNQLPNENGRFEVTNSDKDLTSFSGDRTGYHIELHDNNRDGDTKVGDFYIDSNNGKVYKSDEHGKTFAEYDFSDFK</sequence>
<comment type="caution">
    <text evidence="3">The sequence shown here is derived from an EMBL/GenBank/DDBJ whole genome shotgun (WGS) entry which is preliminary data.</text>
</comment>
<feature type="chain" id="PRO_5039289666" description="Ubiquinone biosynthesis protein" evidence="2">
    <location>
        <begin position="29"/>
        <end position="194"/>
    </location>
</feature>
<dbReference type="Proteomes" id="UP000283295">
    <property type="component" value="Unassembled WGS sequence"/>
</dbReference>
<dbReference type="OrthoDB" id="2064000at2"/>
<evidence type="ECO:0000256" key="1">
    <source>
        <dbReference type="SAM" id="MobiDB-lite"/>
    </source>
</evidence>
<dbReference type="EMBL" id="QRVK01000005">
    <property type="protein sequence ID" value="RGS43638.1"/>
    <property type="molecule type" value="Genomic_DNA"/>
</dbReference>
<keyword evidence="2" id="KW-0732">Signal</keyword>
<feature type="compositionally biased region" description="Basic and acidic residues" evidence="1">
    <location>
        <begin position="60"/>
        <end position="73"/>
    </location>
</feature>
<organism evidence="3 4">
    <name type="scientific">Coprococcus eutactus</name>
    <dbReference type="NCBI Taxonomy" id="33043"/>
    <lineage>
        <taxon>Bacteria</taxon>
        <taxon>Bacillati</taxon>
        <taxon>Bacillota</taxon>
        <taxon>Clostridia</taxon>
        <taxon>Lachnospirales</taxon>
        <taxon>Lachnospiraceae</taxon>
        <taxon>Coprococcus</taxon>
    </lineage>
</organism>
<feature type="region of interest" description="Disordered" evidence="1">
    <location>
        <begin position="34"/>
        <end position="76"/>
    </location>
</feature>
<dbReference type="AlphaFoldDB" id="A0A3R5YV39"/>